<comment type="caution">
    <text evidence="6">The sequence shown here is derived from an EMBL/GenBank/DDBJ whole genome shotgun (WGS) entry which is preliminary data.</text>
</comment>
<dbReference type="PATRIC" id="fig|218284.4.peg.3981"/>
<feature type="domain" description="HMA" evidence="5">
    <location>
        <begin position="2"/>
        <end position="68"/>
    </location>
</feature>
<evidence type="ECO:0000256" key="4">
    <source>
        <dbReference type="SAM" id="MobiDB-lite"/>
    </source>
</evidence>
<keyword evidence="2" id="KW-0479">Metal-binding</keyword>
<evidence type="ECO:0000313" key="7">
    <source>
        <dbReference type="Proteomes" id="UP000050398"/>
    </source>
</evidence>
<dbReference type="InterPro" id="IPR006121">
    <property type="entry name" value="HMA_dom"/>
</dbReference>
<dbReference type="SUPFAM" id="SSF55008">
    <property type="entry name" value="HMA, heavy metal-associated domain"/>
    <property type="match status" value="1"/>
</dbReference>
<dbReference type="CDD" id="cd00371">
    <property type="entry name" value="HMA"/>
    <property type="match status" value="1"/>
</dbReference>
<dbReference type="RefSeq" id="WP_060672605.1">
    <property type="nucleotide sequence ID" value="NZ_LIXZ01000007.1"/>
</dbReference>
<reference evidence="6 7" key="1">
    <citation type="submission" date="2015-08" db="EMBL/GenBank/DDBJ databases">
        <title>Draft Genome Sequence of Bacillus vietnamensis UCD-SED5.</title>
        <authorList>
            <person name="Lee R.D."/>
            <person name="Jospin G."/>
            <person name="Lang J.M."/>
            <person name="Coil D.A."/>
            <person name="Eisen J.A."/>
        </authorList>
    </citation>
    <scope>NUCLEOTIDE SEQUENCE [LARGE SCALE GENOMIC DNA]</scope>
    <source>
        <strain evidence="6 7">UCD-SED5</strain>
    </source>
</reference>
<dbReference type="Pfam" id="PF00403">
    <property type="entry name" value="HMA"/>
    <property type="match status" value="1"/>
</dbReference>
<dbReference type="AlphaFoldDB" id="A0A0P6WPW5"/>
<dbReference type="eggNOG" id="COG2608">
    <property type="taxonomic scope" value="Bacteria"/>
</dbReference>
<dbReference type="PRINTS" id="PR00946">
    <property type="entry name" value="HGSCAVENGER"/>
</dbReference>
<dbReference type="InterPro" id="IPR001802">
    <property type="entry name" value="MerP/CopZ"/>
</dbReference>
<dbReference type="InterPro" id="IPR006122">
    <property type="entry name" value="HMA_Cu_ion-bd"/>
</dbReference>
<dbReference type="PROSITE" id="PS50846">
    <property type="entry name" value="HMA_2"/>
    <property type="match status" value="1"/>
</dbReference>
<dbReference type="NCBIfam" id="TIGR00003">
    <property type="entry name" value="copper ion binding protein"/>
    <property type="match status" value="1"/>
</dbReference>
<keyword evidence="3" id="KW-0186">Copper</keyword>
<evidence type="ECO:0000256" key="1">
    <source>
        <dbReference type="ARBA" id="ARBA00015313"/>
    </source>
</evidence>
<dbReference type="Proteomes" id="UP000050398">
    <property type="component" value="Unassembled WGS sequence"/>
</dbReference>
<proteinExistence type="predicted"/>
<dbReference type="Gene3D" id="3.30.70.100">
    <property type="match status" value="1"/>
</dbReference>
<evidence type="ECO:0000256" key="2">
    <source>
        <dbReference type="ARBA" id="ARBA00022723"/>
    </source>
</evidence>
<dbReference type="GO" id="GO:0005507">
    <property type="term" value="F:copper ion binding"/>
    <property type="evidence" value="ECO:0007669"/>
    <property type="project" value="InterPro"/>
</dbReference>
<dbReference type="PANTHER" id="PTHR46594:SF4">
    <property type="entry name" value="P-TYPE CATION-TRANSPORTING ATPASE"/>
    <property type="match status" value="1"/>
</dbReference>
<protein>
    <recommendedName>
        <fullName evidence="1">Copper chaperone CopZ</fullName>
    </recommendedName>
</protein>
<feature type="region of interest" description="Disordered" evidence="4">
    <location>
        <begin position="46"/>
        <end position="71"/>
    </location>
</feature>
<dbReference type="FunFam" id="3.30.70.100:FF:000001">
    <property type="entry name" value="ATPase copper transporting beta"/>
    <property type="match status" value="1"/>
</dbReference>
<dbReference type="OrthoDB" id="9813965at2"/>
<gene>
    <name evidence="6" type="ORF">AM506_11375</name>
</gene>
<evidence type="ECO:0000256" key="3">
    <source>
        <dbReference type="ARBA" id="ARBA00023008"/>
    </source>
</evidence>
<accession>A0A0P6WPW5</accession>
<name>A0A0P6WPW5_9BACI</name>
<sequence>MEKTLLNVSGMTCGNCVKKVETVLNELDGVEKAKVDLENGAAKVKYDESKQSPDSLSKVVSDAGYQTEPAK</sequence>
<dbReference type="EMBL" id="LIXZ01000007">
    <property type="protein sequence ID" value="KPL59540.1"/>
    <property type="molecule type" value="Genomic_DNA"/>
</dbReference>
<organism evidence="6 7">
    <name type="scientific">Rossellomorea vietnamensis</name>
    <dbReference type="NCBI Taxonomy" id="218284"/>
    <lineage>
        <taxon>Bacteria</taxon>
        <taxon>Bacillati</taxon>
        <taxon>Bacillota</taxon>
        <taxon>Bacilli</taxon>
        <taxon>Bacillales</taxon>
        <taxon>Bacillaceae</taxon>
        <taxon>Rossellomorea</taxon>
    </lineage>
</organism>
<dbReference type="PROSITE" id="PS01047">
    <property type="entry name" value="HMA_1"/>
    <property type="match status" value="1"/>
</dbReference>
<dbReference type="PANTHER" id="PTHR46594">
    <property type="entry name" value="P-TYPE CATION-TRANSPORTING ATPASE"/>
    <property type="match status" value="1"/>
</dbReference>
<dbReference type="InterPro" id="IPR036163">
    <property type="entry name" value="HMA_dom_sf"/>
</dbReference>
<dbReference type="InterPro" id="IPR017969">
    <property type="entry name" value="Heavy-metal-associated_CS"/>
</dbReference>
<evidence type="ECO:0000259" key="5">
    <source>
        <dbReference type="PROSITE" id="PS50846"/>
    </source>
</evidence>
<evidence type="ECO:0000313" key="6">
    <source>
        <dbReference type="EMBL" id="KPL59540.1"/>
    </source>
</evidence>